<evidence type="ECO:0000313" key="2">
    <source>
        <dbReference type="Proteomes" id="UP001165297"/>
    </source>
</evidence>
<comment type="caution">
    <text evidence="1">The sequence shown here is derived from an EMBL/GenBank/DDBJ whole genome shotgun (WGS) entry which is preliminary data.</text>
</comment>
<dbReference type="EMBL" id="JAJADQ010000002">
    <property type="protein sequence ID" value="MCB2376653.1"/>
    <property type="molecule type" value="Genomic_DNA"/>
</dbReference>
<reference evidence="1" key="1">
    <citation type="submission" date="2021-10" db="EMBL/GenBank/DDBJ databases">
        <authorList>
            <person name="Dean J.D."/>
            <person name="Kim M.K."/>
            <person name="Newey C.N."/>
            <person name="Stoker T.S."/>
            <person name="Thompson D.W."/>
            <person name="Grose J.H."/>
        </authorList>
    </citation>
    <scope>NUCLEOTIDE SEQUENCE</scope>
    <source>
        <strain evidence="1">BT635</strain>
    </source>
</reference>
<name>A0ABS8A8E0_9BACT</name>
<gene>
    <name evidence="1" type="ORF">LGH70_03625</name>
</gene>
<proteinExistence type="predicted"/>
<organism evidence="1 2">
    <name type="scientific">Hymenobacter nitidus</name>
    <dbReference type="NCBI Taxonomy" id="2880929"/>
    <lineage>
        <taxon>Bacteria</taxon>
        <taxon>Pseudomonadati</taxon>
        <taxon>Bacteroidota</taxon>
        <taxon>Cytophagia</taxon>
        <taxon>Cytophagales</taxon>
        <taxon>Hymenobacteraceae</taxon>
        <taxon>Hymenobacter</taxon>
    </lineage>
</organism>
<evidence type="ECO:0000313" key="1">
    <source>
        <dbReference type="EMBL" id="MCB2376653.1"/>
    </source>
</evidence>
<dbReference type="Proteomes" id="UP001165297">
    <property type="component" value="Unassembled WGS sequence"/>
</dbReference>
<dbReference type="RefSeq" id="WP_226182796.1">
    <property type="nucleotide sequence ID" value="NZ_JAJADQ010000002.1"/>
</dbReference>
<accession>A0ABS8A8E0</accession>
<keyword evidence="2" id="KW-1185">Reference proteome</keyword>
<protein>
    <submittedName>
        <fullName evidence="1">Uncharacterized protein</fullName>
    </submittedName>
</protein>
<sequence length="108" mass="12197">MDVYPGRFLLVGRRPVFDAGLAAFCRQLNRLPVRVQFDDSFLYVSWSGSEEKVLLAAISSLCFTSSTINGFQIFRLQYQQDAQSRTLYILGGQALQILDASWQGSRPQ</sequence>